<reference evidence="2 3" key="1">
    <citation type="journal article" date="2013" name="Curr. Biol.">
        <title>The Genome of the Foraminiferan Reticulomyxa filosa.</title>
        <authorList>
            <person name="Glockner G."/>
            <person name="Hulsmann N."/>
            <person name="Schleicher M."/>
            <person name="Noegel A.A."/>
            <person name="Eichinger L."/>
            <person name="Gallinger C."/>
            <person name="Pawlowski J."/>
            <person name="Sierra R."/>
            <person name="Euteneuer U."/>
            <person name="Pillet L."/>
            <person name="Moustafa A."/>
            <person name="Platzer M."/>
            <person name="Groth M."/>
            <person name="Szafranski K."/>
            <person name="Schliwa M."/>
        </authorList>
    </citation>
    <scope>NUCLEOTIDE SEQUENCE [LARGE SCALE GENOMIC DNA]</scope>
</reference>
<feature type="compositionally biased region" description="Basic residues" evidence="1">
    <location>
        <begin position="1"/>
        <end position="12"/>
    </location>
</feature>
<proteinExistence type="predicted"/>
<accession>X6N9H2</accession>
<name>X6N9H2_RETFI</name>
<organism evidence="2 3">
    <name type="scientific">Reticulomyxa filosa</name>
    <dbReference type="NCBI Taxonomy" id="46433"/>
    <lineage>
        <taxon>Eukaryota</taxon>
        <taxon>Sar</taxon>
        <taxon>Rhizaria</taxon>
        <taxon>Retaria</taxon>
        <taxon>Foraminifera</taxon>
        <taxon>Monothalamids</taxon>
        <taxon>Reticulomyxidae</taxon>
        <taxon>Reticulomyxa</taxon>
    </lineage>
</organism>
<protein>
    <submittedName>
        <fullName evidence="2">Proteophosphoglycan ppg4</fullName>
    </submittedName>
</protein>
<dbReference type="AlphaFoldDB" id="X6N9H2"/>
<gene>
    <name evidence="2" type="ORF">RFI_14620</name>
</gene>
<keyword evidence="3" id="KW-1185">Reference proteome</keyword>
<comment type="caution">
    <text evidence="2">The sequence shown here is derived from an EMBL/GenBank/DDBJ whole genome shotgun (WGS) entry which is preliminary data.</text>
</comment>
<feature type="compositionally biased region" description="Low complexity" evidence="1">
    <location>
        <begin position="43"/>
        <end position="59"/>
    </location>
</feature>
<feature type="non-terminal residue" evidence="2">
    <location>
        <position position="290"/>
    </location>
</feature>
<feature type="non-terminal residue" evidence="2">
    <location>
        <position position="1"/>
    </location>
</feature>
<evidence type="ECO:0000313" key="2">
    <source>
        <dbReference type="EMBL" id="ETO22573.1"/>
    </source>
</evidence>
<dbReference type="EMBL" id="ASPP01010624">
    <property type="protein sequence ID" value="ETO22573.1"/>
    <property type="molecule type" value="Genomic_DNA"/>
</dbReference>
<evidence type="ECO:0000256" key="1">
    <source>
        <dbReference type="SAM" id="MobiDB-lite"/>
    </source>
</evidence>
<dbReference type="Proteomes" id="UP000023152">
    <property type="component" value="Unassembled WGS sequence"/>
</dbReference>
<sequence length="290" mass="30981">RKRKGKRKRSKPQQRPIPTVSTLLAKTEKTKKTIIPNFRPTNPSELSAASTPSSSSSFVPARRTAIPSIDFVDTTTTIVSASASTADINGISLNHDSQTNKDKLVKESLIKPNSFSDSERPASSVVVPKKKDVSNIAPSLLRSARNTSTVSLPPPITTANENIGKMSGATKASPEIHVAHVQSYQQEPLPSSSLSLSSERAFSYTKNMGGSGYYSTLGVSVKDAELNDDYNIRAAPNATAIATPPSSATSTLVTFSDVAAFNTNFPIADWIEKLRGNQILPIVVDDVHGS</sequence>
<evidence type="ECO:0000313" key="3">
    <source>
        <dbReference type="Proteomes" id="UP000023152"/>
    </source>
</evidence>
<feature type="region of interest" description="Disordered" evidence="1">
    <location>
        <begin position="1"/>
        <end position="59"/>
    </location>
</feature>